<name>A0ABR0A5J5_9CRUS</name>
<dbReference type="Proteomes" id="UP001234178">
    <property type="component" value="Unassembled WGS sequence"/>
</dbReference>
<evidence type="ECO:0000313" key="2">
    <source>
        <dbReference type="Proteomes" id="UP001234178"/>
    </source>
</evidence>
<gene>
    <name evidence="1" type="ORF">OUZ56_002396</name>
</gene>
<accession>A0ABR0A5J5</accession>
<organism evidence="1 2">
    <name type="scientific">Daphnia magna</name>
    <dbReference type="NCBI Taxonomy" id="35525"/>
    <lineage>
        <taxon>Eukaryota</taxon>
        <taxon>Metazoa</taxon>
        <taxon>Ecdysozoa</taxon>
        <taxon>Arthropoda</taxon>
        <taxon>Crustacea</taxon>
        <taxon>Branchiopoda</taxon>
        <taxon>Diplostraca</taxon>
        <taxon>Cladocera</taxon>
        <taxon>Anomopoda</taxon>
        <taxon>Daphniidae</taxon>
        <taxon>Daphnia</taxon>
    </lineage>
</organism>
<evidence type="ECO:0000313" key="1">
    <source>
        <dbReference type="EMBL" id="KAK4020415.1"/>
    </source>
</evidence>
<sequence>MPRLPVCQCLSVINRILLRMVAECSSYGYLIDSVHHLARMDKSLLTVSESKHIVWNSAYRKCGPSYRHSHQNEDTHRFVPIHECDLLPFAIRMKHNPKSIIQQTNHWRLEKKNKTIPSGNSTLIEQPQPQRNSYEIAQWCSPGGVYRFSVSDERNGFQLK</sequence>
<reference evidence="1 2" key="1">
    <citation type="journal article" date="2023" name="Nucleic Acids Res.">
        <title>The hologenome of Daphnia magna reveals possible DNA methylation and microbiome-mediated evolution of the host genome.</title>
        <authorList>
            <person name="Chaturvedi A."/>
            <person name="Li X."/>
            <person name="Dhandapani V."/>
            <person name="Marshall H."/>
            <person name="Kissane S."/>
            <person name="Cuenca-Cambronero M."/>
            <person name="Asole G."/>
            <person name="Calvet F."/>
            <person name="Ruiz-Romero M."/>
            <person name="Marangio P."/>
            <person name="Guigo R."/>
            <person name="Rago D."/>
            <person name="Mirbahai L."/>
            <person name="Eastwood N."/>
            <person name="Colbourne J.K."/>
            <person name="Zhou J."/>
            <person name="Mallon E."/>
            <person name="Orsini L."/>
        </authorList>
    </citation>
    <scope>NUCLEOTIDE SEQUENCE [LARGE SCALE GENOMIC DNA]</scope>
    <source>
        <strain evidence="1">LRV0_1</strain>
    </source>
</reference>
<proteinExistence type="predicted"/>
<dbReference type="EMBL" id="JAOYFB010000036">
    <property type="protein sequence ID" value="KAK4020415.1"/>
    <property type="molecule type" value="Genomic_DNA"/>
</dbReference>
<keyword evidence="2" id="KW-1185">Reference proteome</keyword>
<comment type="caution">
    <text evidence="1">The sequence shown here is derived from an EMBL/GenBank/DDBJ whole genome shotgun (WGS) entry which is preliminary data.</text>
</comment>
<protein>
    <submittedName>
        <fullName evidence="1">Uncharacterized protein</fullName>
    </submittedName>
</protein>